<dbReference type="Proteomes" id="UP000075920">
    <property type="component" value="Unassembled WGS sequence"/>
</dbReference>
<evidence type="ECO:0000313" key="2">
    <source>
        <dbReference type="Proteomes" id="UP000075920"/>
    </source>
</evidence>
<accession>A0A182W826</accession>
<evidence type="ECO:0000313" key="1">
    <source>
        <dbReference type="EnsemblMetazoa" id="AMIN006499-PA"/>
    </source>
</evidence>
<dbReference type="PANTHER" id="PTHR22954:SF3">
    <property type="entry name" value="PROTEIN CBG08539"/>
    <property type="match status" value="1"/>
</dbReference>
<organism evidence="1 2">
    <name type="scientific">Anopheles minimus</name>
    <dbReference type="NCBI Taxonomy" id="112268"/>
    <lineage>
        <taxon>Eukaryota</taxon>
        <taxon>Metazoa</taxon>
        <taxon>Ecdysozoa</taxon>
        <taxon>Arthropoda</taxon>
        <taxon>Hexapoda</taxon>
        <taxon>Insecta</taxon>
        <taxon>Pterygota</taxon>
        <taxon>Neoptera</taxon>
        <taxon>Endopterygota</taxon>
        <taxon>Diptera</taxon>
        <taxon>Nematocera</taxon>
        <taxon>Culicoidea</taxon>
        <taxon>Culicidae</taxon>
        <taxon>Anophelinae</taxon>
        <taxon>Anopheles</taxon>
    </lineage>
</organism>
<name>A0A182W826_9DIPT</name>
<reference evidence="2" key="1">
    <citation type="submission" date="2013-03" db="EMBL/GenBank/DDBJ databases">
        <title>The Genome Sequence of Anopheles minimus MINIMUS1.</title>
        <authorList>
            <consortium name="The Broad Institute Genomics Platform"/>
            <person name="Neafsey D.E."/>
            <person name="Walton C."/>
            <person name="Walker B."/>
            <person name="Young S.K."/>
            <person name="Zeng Q."/>
            <person name="Gargeya S."/>
            <person name="Fitzgerald M."/>
            <person name="Haas B."/>
            <person name="Abouelleil A."/>
            <person name="Allen A.W."/>
            <person name="Alvarado L."/>
            <person name="Arachchi H.M."/>
            <person name="Berlin A.M."/>
            <person name="Chapman S.B."/>
            <person name="Gainer-Dewar J."/>
            <person name="Goldberg J."/>
            <person name="Griggs A."/>
            <person name="Gujja S."/>
            <person name="Hansen M."/>
            <person name="Howarth C."/>
            <person name="Imamovic A."/>
            <person name="Ireland A."/>
            <person name="Larimer J."/>
            <person name="McCowan C."/>
            <person name="Murphy C."/>
            <person name="Pearson M."/>
            <person name="Poon T.W."/>
            <person name="Priest M."/>
            <person name="Roberts A."/>
            <person name="Saif S."/>
            <person name="Shea T."/>
            <person name="Sisk P."/>
            <person name="Sykes S."/>
            <person name="Wortman J."/>
            <person name="Nusbaum C."/>
            <person name="Birren B."/>
        </authorList>
    </citation>
    <scope>NUCLEOTIDE SEQUENCE [LARGE SCALE GENOMIC DNA]</scope>
    <source>
        <strain evidence="2">MINIMUS1</strain>
    </source>
</reference>
<dbReference type="AlphaFoldDB" id="A0A182W826"/>
<dbReference type="EnsemblMetazoa" id="AMIN006499-RA">
    <property type="protein sequence ID" value="AMIN006499-PA"/>
    <property type="gene ID" value="AMIN006499"/>
</dbReference>
<dbReference type="InterPro" id="IPR005312">
    <property type="entry name" value="DUF1759"/>
</dbReference>
<reference evidence="1" key="2">
    <citation type="submission" date="2020-05" db="UniProtKB">
        <authorList>
            <consortium name="EnsemblMetazoa"/>
        </authorList>
    </citation>
    <scope>IDENTIFICATION</scope>
    <source>
        <strain evidence="1">MINIMUS1</strain>
    </source>
</reference>
<dbReference type="STRING" id="112268.A0A182W826"/>
<dbReference type="Pfam" id="PF03564">
    <property type="entry name" value="DUF1759"/>
    <property type="match status" value="1"/>
</dbReference>
<dbReference type="VEuPathDB" id="VectorBase:AMIN006499"/>
<proteinExistence type="predicted"/>
<keyword evidence="2" id="KW-1185">Reference proteome</keyword>
<protein>
    <submittedName>
        <fullName evidence="1">Uncharacterized protein</fullName>
    </submittedName>
</protein>
<sequence>MADQVKWFSKRNALMESHRRTGSQALTGLKLPTISLPEFSGDFMQWLPFRNTYEGLIHDNTEVPKIQKFHYLRAALKGEAAQIIESISLSADNYDLAWDSVVQRYSNEYLLKRRHFAALFATPAIMEETAITLHMMVDEFERHKKTLGQLGEPIQHWGGLLEHLLTTKLPMETLREWENFATTANSPDYDAL</sequence>
<dbReference type="PANTHER" id="PTHR22954">
    <property type="entry name" value="RETROVIRAL PROTEASE-RELATED"/>
    <property type="match status" value="1"/>
</dbReference>